<protein>
    <submittedName>
        <fullName evidence="2">Uncharacterized protein</fullName>
    </submittedName>
</protein>
<feature type="region of interest" description="Disordered" evidence="1">
    <location>
        <begin position="1"/>
        <end position="79"/>
    </location>
</feature>
<organism evidence="2 3">
    <name type="scientific">Diacronema lutheri</name>
    <name type="common">Unicellular marine alga</name>
    <name type="synonym">Monochrysis lutheri</name>
    <dbReference type="NCBI Taxonomy" id="2081491"/>
    <lineage>
        <taxon>Eukaryota</taxon>
        <taxon>Haptista</taxon>
        <taxon>Haptophyta</taxon>
        <taxon>Pavlovophyceae</taxon>
        <taxon>Pavlovales</taxon>
        <taxon>Pavlovaceae</taxon>
        <taxon>Diacronema</taxon>
    </lineage>
</organism>
<keyword evidence="3" id="KW-1185">Reference proteome</keyword>
<dbReference type="AlphaFoldDB" id="A0A8J5XZF3"/>
<evidence type="ECO:0000256" key="1">
    <source>
        <dbReference type="SAM" id="MobiDB-lite"/>
    </source>
</evidence>
<name>A0A8J5XZF3_DIALT</name>
<evidence type="ECO:0000313" key="2">
    <source>
        <dbReference type="EMBL" id="KAG8468355.1"/>
    </source>
</evidence>
<evidence type="ECO:0000313" key="3">
    <source>
        <dbReference type="Proteomes" id="UP000751190"/>
    </source>
</evidence>
<feature type="region of interest" description="Disordered" evidence="1">
    <location>
        <begin position="268"/>
        <end position="316"/>
    </location>
</feature>
<gene>
    <name evidence="2" type="ORF">KFE25_013438</name>
</gene>
<dbReference type="Proteomes" id="UP000751190">
    <property type="component" value="Unassembled WGS sequence"/>
</dbReference>
<reference evidence="2" key="1">
    <citation type="submission" date="2021-05" db="EMBL/GenBank/DDBJ databases">
        <title>The genome of the haptophyte Pavlova lutheri (Diacronema luteri, Pavlovales) - a model for lipid biosynthesis in eukaryotic algae.</title>
        <authorList>
            <person name="Hulatt C.J."/>
            <person name="Posewitz M.C."/>
        </authorList>
    </citation>
    <scope>NUCLEOTIDE SEQUENCE</scope>
    <source>
        <strain evidence="2">NIVA-4/92</strain>
    </source>
</reference>
<accession>A0A8J5XZF3</accession>
<feature type="compositionally biased region" description="Low complexity" evidence="1">
    <location>
        <begin position="33"/>
        <end position="51"/>
    </location>
</feature>
<comment type="caution">
    <text evidence="2">The sequence shown here is derived from an EMBL/GenBank/DDBJ whole genome shotgun (WGS) entry which is preliminary data.</text>
</comment>
<proteinExistence type="predicted"/>
<dbReference type="EMBL" id="JAGTXO010000004">
    <property type="protein sequence ID" value="KAG8468355.1"/>
    <property type="molecule type" value="Genomic_DNA"/>
</dbReference>
<sequence>MKSSVAFGWSKKPARVSGANALESAPVPTDGTAMPDGAVADAAAPAAAAPPTTRREKRKKWGDAPPSAEAEPGETPRRRGVWGFAADVDLPAPPARPSLPIAPSPFLPPQPLPPARALAAGILPGVAPAHAAMPPPQSVAGALPACTLAAPQALAGVQSAPPPSIISLTAPAAVSAPAVPPAPAVPAATAGPAAPAAPAVPPKPAPVKMDLAVAANTALQQIIAMTAAMAKVPPNAAIAAVGAALQSNGAFQRSLPGAAMQKAADSAFTDSTGGAKSAAPAGGGGSADGNEDENGAARTRRKRGRGASPTARTGGVADAADALGDVDAADGALAAQQAPALGLVPLALRYLSQLTAEQLIGLPASELSRLHSEHLLALRVFGECEQRRLLGV</sequence>
<dbReference type="OrthoDB" id="10679848at2759"/>